<dbReference type="EC" id="3.1.4.11" evidence="11"/>
<feature type="compositionally biased region" description="Acidic residues" evidence="12">
    <location>
        <begin position="116"/>
        <end position="127"/>
    </location>
</feature>
<feature type="compositionally biased region" description="Basic and acidic residues" evidence="12">
    <location>
        <begin position="104"/>
        <end position="115"/>
    </location>
</feature>
<evidence type="ECO:0000256" key="11">
    <source>
        <dbReference type="RuleBase" id="RU361133"/>
    </source>
</evidence>
<dbReference type="GO" id="GO:0046872">
    <property type="term" value="F:metal ion binding"/>
    <property type="evidence" value="ECO:0007669"/>
    <property type="project" value="UniProtKB-KW"/>
</dbReference>
<keyword evidence="11" id="KW-0442">Lipid degradation</keyword>
<dbReference type="CTD" id="84812"/>
<dbReference type="SMART" id="SM00149">
    <property type="entry name" value="PLCYc"/>
    <property type="match status" value="1"/>
</dbReference>
<proteinExistence type="predicted"/>
<protein>
    <recommendedName>
        <fullName evidence="11">Phosphoinositide phospholipase C</fullName>
        <ecNumber evidence="11">3.1.4.11</ecNumber>
    </recommendedName>
</protein>
<dbReference type="SMART" id="SM00148">
    <property type="entry name" value="PLCXc"/>
    <property type="match status" value="1"/>
</dbReference>
<dbReference type="RefSeq" id="XP_013918518.1">
    <property type="nucleotide sequence ID" value="XM_014063043.1"/>
</dbReference>
<sequence>MLNEIIGEEVSVITTCVLTKSKNSLEMGSQKIKVSDYPIILSIENHCSIEQQDIMAQLLKGVLGERLLINTIDDLVPVQLPSPEELKGKIILKGKKIGYLEDSLNEHPDKMPEREEVIEEEVNETEEEALRSEDKRKEKKGKHSLSKELSDCIIYCKSVPFCSFQHSCSHYKSYEMSSITESKARKLIREAGNDFVRHNTWQLTRIFPSGLRTDSSNFNPQAMWNVGCQLVALNFQTAGTEMDLYDGLFSQNGHCGYVLKPSFMRDKETAFSPEDPQSRGEGNPLSLMVKIISGQQLPKIPNSKEGSIVDPFVRVEIHGIPSDSAKQETKYIDNNGFNPQWGESFRFYVWVPELALLRFVVEDYDKASRNDFVGQYTLPLTSVKAGYRHIHLLSKDGTGISPASLFVHIQIGELATEND</sequence>
<dbReference type="InterPro" id="IPR000909">
    <property type="entry name" value="PLipase_C_PInositol-sp_X_dom"/>
</dbReference>
<gene>
    <name evidence="16" type="primary">PLCD4</name>
</gene>
<feature type="domain" description="C2" evidence="13">
    <location>
        <begin position="265"/>
        <end position="394"/>
    </location>
</feature>
<evidence type="ECO:0000259" key="14">
    <source>
        <dbReference type="PROSITE" id="PS50008"/>
    </source>
</evidence>
<dbReference type="InterPro" id="IPR000008">
    <property type="entry name" value="C2_dom"/>
</dbReference>
<dbReference type="KEGG" id="tsr:106546230"/>
<keyword evidence="5" id="KW-0963">Cytoplasm</keyword>
<dbReference type="SMART" id="SM00239">
    <property type="entry name" value="C2"/>
    <property type="match status" value="1"/>
</dbReference>
<dbReference type="SUPFAM" id="SSF49562">
    <property type="entry name" value="C2 domain (Calcium/lipid-binding domain, CaLB)"/>
    <property type="match status" value="1"/>
</dbReference>
<evidence type="ECO:0000256" key="9">
    <source>
        <dbReference type="ARBA" id="ARBA00023224"/>
    </source>
</evidence>
<reference evidence="16" key="1">
    <citation type="submission" date="2025-08" db="UniProtKB">
        <authorList>
            <consortium name="RefSeq"/>
        </authorList>
    </citation>
    <scope>IDENTIFICATION</scope>
    <source>
        <tissue evidence="16">Skeletal muscle</tissue>
    </source>
</reference>
<dbReference type="GeneID" id="106546230"/>
<evidence type="ECO:0000313" key="16">
    <source>
        <dbReference type="RefSeq" id="XP_013918518.1"/>
    </source>
</evidence>
<dbReference type="PANTHER" id="PTHR10336">
    <property type="entry name" value="PHOSPHOINOSITIDE-SPECIFIC PHOSPHOLIPASE C FAMILY PROTEIN"/>
    <property type="match status" value="1"/>
</dbReference>
<dbReference type="Gene3D" id="3.20.20.190">
    <property type="entry name" value="Phosphatidylinositol (PI) phosphodiesterase"/>
    <property type="match status" value="1"/>
</dbReference>
<comment type="catalytic activity">
    <reaction evidence="11">
        <text>a 1,2-diacyl-sn-glycero-3-phospho-(1D-myo-inositol-4,5-bisphosphate) + H2O = 1D-myo-inositol 1,4,5-trisphosphate + a 1,2-diacyl-sn-glycerol + H(+)</text>
        <dbReference type="Rhea" id="RHEA:33179"/>
        <dbReference type="ChEBI" id="CHEBI:15377"/>
        <dbReference type="ChEBI" id="CHEBI:15378"/>
        <dbReference type="ChEBI" id="CHEBI:17815"/>
        <dbReference type="ChEBI" id="CHEBI:58456"/>
        <dbReference type="ChEBI" id="CHEBI:203600"/>
        <dbReference type="EC" id="3.1.4.11"/>
    </reaction>
</comment>
<dbReference type="PANTHER" id="PTHR10336:SF31">
    <property type="entry name" value="1-PHOSPHATIDYLINOSITOL 4,5-BISPHOSPHATE PHOSPHODIESTERASE DELTA-4"/>
    <property type="match status" value="1"/>
</dbReference>
<evidence type="ECO:0000259" key="13">
    <source>
        <dbReference type="PROSITE" id="PS50004"/>
    </source>
</evidence>
<evidence type="ECO:0000256" key="3">
    <source>
        <dbReference type="ARBA" id="ARBA00004370"/>
    </source>
</evidence>
<evidence type="ECO:0000256" key="1">
    <source>
        <dbReference type="ARBA" id="ARBA00004123"/>
    </source>
</evidence>
<dbReference type="PROSITE" id="PS50007">
    <property type="entry name" value="PIPLC_X_DOMAIN"/>
    <property type="match status" value="1"/>
</dbReference>
<keyword evidence="7" id="KW-0256">Endoplasmic reticulum</keyword>
<dbReference type="Gene3D" id="2.60.40.150">
    <property type="entry name" value="C2 domain"/>
    <property type="match status" value="1"/>
</dbReference>
<dbReference type="AlphaFoldDB" id="A0A6I9Y452"/>
<evidence type="ECO:0000256" key="6">
    <source>
        <dbReference type="ARBA" id="ARBA00022723"/>
    </source>
</evidence>
<dbReference type="GO" id="GO:0016042">
    <property type="term" value="P:lipid catabolic process"/>
    <property type="evidence" value="ECO:0007669"/>
    <property type="project" value="UniProtKB-KW"/>
</dbReference>
<feature type="domain" description="PI-PLC Y-box" evidence="14">
    <location>
        <begin position="149"/>
        <end position="265"/>
    </location>
</feature>
<evidence type="ECO:0000256" key="7">
    <source>
        <dbReference type="ARBA" id="ARBA00022824"/>
    </source>
</evidence>
<dbReference type="GO" id="GO:0035556">
    <property type="term" value="P:intracellular signal transduction"/>
    <property type="evidence" value="ECO:0007669"/>
    <property type="project" value="InterPro"/>
</dbReference>
<dbReference type="FunFam" id="2.60.40.150:FF:000058">
    <property type="entry name" value="Phosphoinositide phospholipase C"/>
    <property type="match status" value="1"/>
</dbReference>
<keyword evidence="11" id="KW-0443">Lipid metabolism</keyword>
<dbReference type="InterPro" id="IPR001192">
    <property type="entry name" value="PI-PLC_fam"/>
</dbReference>
<evidence type="ECO:0000256" key="4">
    <source>
        <dbReference type="ARBA" id="ARBA00004496"/>
    </source>
</evidence>
<keyword evidence="10" id="KW-0539">Nucleus</keyword>
<dbReference type="Pfam" id="PF00387">
    <property type="entry name" value="PI-PLC-Y"/>
    <property type="match status" value="1"/>
</dbReference>
<dbReference type="GO" id="GO:0005634">
    <property type="term" value="C:nucleus"/>
    <property type="evidence" value="ECO:0007669"/>
    <property type="project" value="UniProtKB-SubCell"/>
</dbReference>
<name>A0A6I9Y452_9SAUR</name>
<dbReference type="PROSITE" id="PS50008">
    <property type="entry name" value="PIPLC_Y_DOMAIN"/>
    <property type="match status" value="1"/>
</dbReference>
<dbReference type="PRINTS" id="PR00390">
    <property type="entry name" value="PHPHLIPASEC"/>
</dbReference>
<evidence type="ECO:0000256" key="5">
    <source>
        <dbReference type="ARBA" id="ARBA00022490"/>
    </source>
</evidence>
<dbReference type="InterPro" id="IPR017946">
    <property type="entry name" value="PLC-like_Pdiesterase_TIM-brl"/>
</dbReference>
<organism evidence="15 16">
    <name type="scientific">Thamnophis sirtalis</name>
    <dbReference type="NCBI Taxonomy" id="35019"/>
    <lineage>
        <taxon>Eukaryota</taxon>
        <taxon>Metazoa</taxon>
        <taxon>Chordata</taxon>
        <taxon>Craniata</taxon>
        <taxon>Vertebrata</taxon>
        <taxon>Euteleostomi</taxon>
        <taxon>Lepidosauria</taxon>
        <taxon>Squamata</taxon>
        <taxon>Bifurcata</taxon>
        <taxon>Unidentata</taxon>
        <taxon>Episquamata</taxon>
        <taxon>Toxicofera</taxon>
        <taxon>Serpentes</taxon>
        <taxon>Colubroidea</taxon>
        <taxon>Colubridae</taxon>
        <taxon>Natricinae</taxon>
        <taxon>Thamnophis</taxon>
    </lineage>
</organism>
<keyword evidence="11" id="KW-0378">Hydrolase</keyword>
<evidence type="ECO:0000256" key="2">
    <source>
        <dbReference type="ARBA" id="ARBA00004240"/>
    </source>
</evidence>
<keyword evidence="6" id="KW-0479">Metal-binding</keyword>
<dbReference type="CDD" id="cd00275">
    <property type="entry name" value="C2_PLC_like"/>
    <property type="match status" value="1"/>
</dbReference>
<accession>A0A6I9Y452</accession>
<dbReference type="SUPFAM" id="SSF51695">
    <property type="entry name" value="PLC-like phosphodiesterases"/>
    <property type="match status" value="1"/>
</dbReference>
<evidence type="ECO:0000256" key="10">
    <source>
        <dbReference type="ARBA" id="ARBA00023242"/>
    </source>
</evidence>
<dbReference type="PROSITE" id="PS50004">
    <property type="entry name" value="C2"/>
    <property type="match status" value="1"/>
</dbReference>
<dbReference type="Proteomes" id="UP000504617">
    <property type="component" value="Unplaced"/>
</dbReference>
<keyword evidence="15" id="KW-1185">Reference proteome</keyword>
<dbReference type="GO" id="GO:0005886">
    <property type="term" value="C:plasma membrane"/>
    <property type="evidence" value="ECO:0007669"/>
    <property type="project" value="TreeGrafter"/>
</dbReference>
<dbReference type="Pfam" id="PF00168">
    <property type="entry name" value="C2"/>
    <property type="match status" value="1"/>
</dbReference>
<dbReference type="GO" id="GO:0004435">
    <property type="term" value="F:phosphatidylinositol-4,5-bisphosphate phospholipase C activity"/>
    <property type="evidence" value="ECO:0007669"/>
    <property type="project" value="UniProtKB-EC"/>
</dbReference>
<evidence type="ECO:0000256" key="12">
    <source>
        <dbReference type="SAM" id="MobiDB-lite"/>
    </source>
</evidence>
<comment type="subcellular location">
    <subcellularLocation>
        <location evidence="4">Cytoplasm</location>
    </subcellularLocation>
    <subcellularLocation>
        <location evidence="2">Endoplasmic reticulum</location>
    </subcellularLocation>
    <subcellularLocation>
        <location evidence="3">Membrane</location>
    </subcellularLocation>
    <subcellularLocation>
        <location evidence="1">Nucleus</location>
    </subcellularLocation>
</comment>
<keyword evidence="9" id="KW-0807">Transducer</keyword>
<dbReference type="GO" id="GO:0005783">
    <property type="term" value="C:endoplasmic reticulum"/>
    <property type="evidence" value="ECO:0007669"/>
    <property type="project" value="UniProtKB-SubCell"/>
</dbReference>
<feature type="region of interest" description="Disordered" evidence="12">
    <location>
        <begin position="103"/>
        <end position="141"/>
    </location>
</feature>
<dbReference type="InterPro" id="IPR035892">
    <property type="entry name" value="C2_domain_sf"/>
</dbReference>
<dbReference type="InterPro" id="IPR001711">
    <property type="entry name" value="PLipase_C_Pinositol-sp_Y"/>
</dbReference>
<dbReference type="Pfam" id="PF00388">
    <property type="entry name" value="PI-PLC-X"/>
    <property type="match status" value="1"/>
</dbReference>
<evidence type="ECO:0000256" key="8">
    <source>
        <dbReference type="ARBA" id="ARBA00023136"/>
    </source>
</evidence>
<keyword evidence="8" id="KW-0472">Membrane</keyword>
<evidence type="ECO:0000313" key="15">
    <source>
        <dbReference type="Proteomes" id="UP000504617"/>
    </source>
</evidence>
<dbReference type="OrthoDB" id="269822at2759"/>